<dbReference type="AlphaFoldDB" id="A0A1G9ZNU1"/>
<reference evidence="1 2" key="1">
    <citation type="submission" date="2016-10" db="EMBL/GenBank/DDBJ databases">
        <authorList>
            <person name="de Groot N.N."/>
        </authorList>
    </citation>
    <scope>NUCLEOTIDE SEQUENCE [LARGE SCALE GENOMIC DNA]</scope>
    <source>
        <strain evidence="1 2">CGMCC 1.5012</strain>
    </source>
</reference>
<dbReference type="Proteomes" id="UP000199182">
    <property type="component" value="Unassembled WGS sequence"/>
</dbReference>
<dbReference type="EMBL" id="FNID01000014">
    <property type="protein sequence ID" value="SDN23172.1"/>
    <property type="molecule type" value="Genomic_DNA"/>
</dbReference>
<protein>
    <submittedName>
        <fullName evidence="1">Uncharacterized protein</fullName>
    </submittedName>
</protein>
<organism evidence="1 2">
    <name type="scientific">Acetanaerobacterium elongatum</name>
    <dbReference type="NCBI Taxonomy" id="258515"/>
    <lineage>
        <taxon>Bacteria</taxon>
        <taxon>Bacillati</taxon>
        <taxon>Bacillota</taxon>
        <taxon>Clostridia</taxon>
        <taxon>Eubacteriales</taxon>
        <taxon>Oscillospiraceae</taxon>
        <taxon>Acetanaerobacterium</taxon>
    </lineage>
</organism>
<name>A0A1G9ZNU1_9FIRM</name>
<dbReference type="STRING" id="258515.SAMN05192585_1145"/>
<sequence length="208" mass="23076">MSSGHTPGFTVMKNPEILSFGKQLPENVNVISLLESGEWVTQVSFGGSYRISGLVVQGMYENGTLSLGVNNRQINAVYRYTEAGEDTINRFSGALTQNADIGLYICPHRPGRVLLHHNYLKRTLPVTGNAEIVNNCIEITFAGFCEHTEINCTDKTILNQTELSEQYKAVLDPVNALSTLLKLERKGSRTLSVTDIRTGMPVYIPRKR</sequence>
<accession>A0A1G9ZNU1</accession>
<dbReference type="RefSeq" id="WP_092639759.1">
    <property type="nucleotide sequence ID" value="NZ_FNID01000014.1"/>
</dbReference>
<proteinExistence type="predicted"/>
<gene>
    <name evidence="1" type="ORF">SAMN05192585_1145</name>
</gene>
<keyword evidence="2" id="KW-1185">Reference proteome</keyword>
<evidence type="ECO:0000313" key="2">
    <source>
        <dbReference type="Proteomes" id="UP000199182"/>
    </source>
</evidence>
<evidence type="ECO:0000313" key="1">
    <source>
        <dbReference type="EMBL" id="SDN23172.1"/>
    </source>
</evidence>